<keyword evidence="7 9" id="KW-0411">Iron-sulfur</keyword>
<keyword evidence="9" id="KW-0819">tRNA processing</keyword>
<dbReference type="InterPro" id="IPR007197">
    <property type="entry name" value="rSAM"/>
</dbReference>
<dbReference type="SUPFAM" id="SSF102114">
    <property type="entry name" value="Radical SAM enzymes"/>
    <property type="match status" value="1"/>
</dbReference>
<comment type="function">
    <text evidence="1 9">Catalyzes the methylthiolation of N6-(dimethylallyl)adenosine (i(6)A), leading to the formation of 2-methylthio-N6-(dimethylallyl)adenosine (ms(2)i(6)A) at position 37 in tRNAs that read codons beginning with uridine.</text>
</comment>
<feature type="domain" description="TRAM" evidence="10">
    <location>
        <begin position="413"/>
        <end position="476"/>
    </location>
</feature>
<dbReference type="NCBIfam" id="TIGR01574">
    <property type="entry name" value="miaB-methiolase"/>
    <property type="match status" value="1"/>
</dbReference>
<dbReference type="SMART" id="SM00729">
    <property type="entry name" value="Elp3"/>
    <property type="match status" value="1"/>
</dbReference>
<dbReference type="InterPro" id="IPR005839">
    <property type="entry name" value="Methylthiotransferase"/>
</dbReference>
<dbReference type="PANTHER" id="PTHR43020:SF2">
    <property type="entry name" value="MITOCHONDRIAL TRNA METHYLTHIOTRANSFERASE CDK5RAP1"/>
    <property type="match status" value="1"/>
</dbReference>
<dbReference type="SFLD" id="SFLDG01082">
    <property type="entry name" value="B12-binding_domain_containing"/>
    <property type="match status" value="1"/>
</dbReference>
<accession>A0ABU3CUT0</accession>
<evidence type="ECO:0000256" key="2">
    <source>
        <dbReference type="ARBA" id="ARBA00022485"/>
    </source>
</evidence>
<evidence type="ECO:0000256" key="6">
    <source>
        <dbReference type="ARBA" id="ARBA00023004"/>
    </source>
</evidence>
<evidence type="ECO:0000259" key="10">
    <source>
        <dbReference type="PROSITE" id="PS50926"/>
    </source>
</evidence>
<comment type="subcellular location">
    <subcellularLocation>
        <location evidence="9">Cytoplasm</location>
    </subcellularLocation>
</comment>
<keyword evidence="6 9" id="KW-0408">Iron</keyword>
<dbReference type="PROSITE" id="PS51449">
    <property type="entry name" value="MTTASE_N"/>
    <property type="match status" value="1"/>
</dbReference>
<dbReference type="CDD" id="cd01335">
    <property type="entry name" value="Radical_SAM"/>
    <property type="match status" value="1"/>
</dbReference>
<protein>
    <recommendedName>
        <fullName evidence="8 9">tRNA-2-methylthio-N(6)-dimethylallyladenosine synthase</fullName>
        <ecNumber evidence="8 9">2.8.4.3</ecNumber>
    </recommendedName>
    <alternativeName>
        <fullName evidence="9">(Dimethylallyl)adenosine tRNA methylthiotransferase MiaB</fullName>
    </alternativeName>
    <alternativeName>
        <fullName evidence="9">tRNA-i(6)A37 methylthiotransferase</fullName>
    </alternativeName>
</protein>
<evidence type="ECO:0000313" key="13">
    <source>
        <dbReference type="EMBL" id="MDT0650071.1"/>
    </source>
</evidence>
<dbReference type="PANTHER" id="PTHR43020">
    <property type="entry name" value="CDK5 REGULATORY SUBUNIT-ASSOCIATED PROTEIN 1"/>
    <property type="match status" value="1"/>
</dbReference>
<keyword evidence="14" id="KW-1185">Reference proteome</keyword>
<keyword evidence="5 9" id="KW-0479">Metal-binding</keyword>
<keyword evidence="3 9" id="KW-0808">Transferase</keyword>
<dbReference type="InterPro" id="IPR002792">
    <property type="entry name" value="TRAM_dom"/>
</dbReference>
<feature type="binding site" evidence="9">
    <location>
        <position position="178"/>
    </location>
    <ligand>
        <name>[4Fe-4S] cluster</name>
        <dbReference type="ChEBI" id="CHEBI:49883"/>
        <label>2</label>
        <note>4Fe-4S-S-AdoMet</note>
    </ligand>
</feature>
<organism evidence="13 14">
    <name type="scientific">Autumnicola edwardsiae</name>
    <dbReference type="NCBI Taxonomy" id="3075594"/>
    <lineage>
        <taxon>Bacteria</taxon>
        <taxon>Pseudomonadati</taxon>
        <taxon>Bacteroidota</taxon>
        <taxon>Flavobacteriia</taxon>
        <taxon>Flavobacteriales</taxon>
        <taxon>Flavobacteriaceae</taxon>
        <taxon>Autumnicola</taxon>
    </lineage>
</organism>
<comment type="catalytic activity">
    <reaction evidence="9">
        <text>N(6)-dimethylallyladenosine(37) in tRNA + (sulfur carrier)-SH + AH2 + 2 S-adenosyl-L-methionine = 2-methylsulfanyl-N(6)-dimethylallyladenosine(37) in tRNA + (sulfur carrier)-H + 5'-deoxyadenosine + L-methionine + A + S-adenosyl-L-homocysteine + 2 H(+)</text>
        <dbReference type="Rhea" id="RHEA:37067"/>
        <dbReference type="Rhea" id="RHEA-COMP:10375"/>
        <dbReference type="Rhea" id="RHEA-COMP:10376"/>
        <dbReference type="Rhea" id="RHEA-COMP:14737"/>
        <dbReference type="Rhea" id="RHEA-COMP:14739"/>
        <dbReference type="ChEBI" id="CHEBI:13193"/>
        <dbReference type="ChEBI" id="CHEBI:15378"/>
        <dbReference type="ChEBI" id="CHEBI:17319"/>
        <dbReference type="ChEBI" id="CHEBI:17499"/>
        <dbReference type="ChEBI" id="CHEBI:29917"/>
        <dbReference type="ChEBI" id="CHEBI:57844"/>
        <dbReference type="ChEBI" id="CHEBI:57856"/>
        <dbReference type="ChEBI" id="CHEBI:59789"/>
        <dbReference type="ChEBI" id="CHEBI:64428"/>
        <dbReference type="ChEBI" id="CHEBI:74415"/>
        <dbReference type="ChEBI" id="CHEBI:74417"/>
        <dbReference type="EC" id="2.8.4.3"/>
    </reaction>
</comment>
<dbReference type="InterPro" id="IPR006638">
    <property type="entry name" value="Elp3/MiaA/NifB-like_rSAM"/>
</dbReference>
<evidence type="ECO:0000259" key="11">
    <source>
        <dbReference type="PROSITE" id="PS51449"/>
    </source>
</evidence>
<dbReference type="Pfam" id="PF04055">
    <property type="entry name" value="Radical_SAM"/>
    <property type="match status" value="1"/>
</dbReference>
<evidence type="ECO:0000256" key="7">
    <source>
        <dbReference type="ARBA" id="ARBA00023014"/>
    </source>
</evidence>
<dbReference type="EC" id="2.8.4.3" evidence="8 9"/>
<evidence type="ECO:0000259" key="12">
    <source>
        <dbReference type="PROSITE" id="PS51918"/>
    </source>
</evidence>
<dbReference type="Pfam" id="PF00919">
    <property type="entry name" value="UPF0004"/>
    <property type="match status" value="1"/>
</dbReference>
<dbReference type="SFLD" id="SFLDS00029">
    <property type="entry name" value="Radical_SAM"/>
    <property type="match status" value="1"/>
</dbReference>
<dbReference type="InterPro" id="IPR013848">
    <property type="entry name" value="Methylthiotransferase_N"/>
</dbReference>
<sequence length="491" mass="55881">MEKILDEKQQGNTLVIEPRKGNSRKLFIESYGCAMNFSDSEIVASILSKEGFDTTQHLEEADLVLVNTCSIREKAEQTVRKRLEKYNAVKRINPKMKVGVLGCMAERLKSKFLEEEKIVDLVVGPDAYKDLPNLINDVEEGRDAVNVLLSKDETYGDISPVRLQSNGVSAFVSITRGCDNMCTFCVVPFTRGRERSRDPQSIVEEVNDLAEKGFKEITLLGQNVDSYLWYGGGLKKDFKNASEMQKATSVNFAALLKLCAEAQPKMRIRFSTSNPQDMTMDVIETMANYRNICDYIHLPVQSGSDRILKKMNRLHTRKEYFEMIDNIKKLIPDCGISHDIITGFPTETEEDHQDTLELMEYVKYHFGYMFAYSERPGTMAERKFEDDVPEEIKKRRLTEIVNLQRKHSLYRTQTFIGKTVEVLIEKESKKSDAHWSGRTQQSTVAVFPKENYKVGDFVNVKISDCTSATLIGEAVGYSHLTPEEGIEATIK</sequence>
<dbReference type="PROSITE" id="PS50926">
    <property type="entry name" value="TRAM"/>
    <property type="match status" value="1"/>
</dbReference>
<dbReference type="InterPro" id="IPR020612">
    <property type="entry name" value="Methylthiotransferase_CS"/>
</dbReference>
<feature type="binding site" evidence="9">
    <location>
        <position position="69"/>
    </location>
    <ligand>
        <name>[4Fe-4S] cluster</name>
        <dbReference type="ChEBI" id="CHEBI:49883"/>
        <label>1</label>
    </ligand>
</feature>
<dbReference type="InterPro" id="IPR006463">
    <property type="entry name" value="MiaB_methiolase"/>
</dbReference>
<evidence type="ECO:0000256" key="4">
    <source>
        <dbReference type="ARBA" id="ARBA00022691"/>
    </source>
</evidence>
<dbReference type="SFLD" id="SFLDF00273">
    <property type="entry name" value="(dimethylallyl)adenosine_tRNA"/>
    <property type="match status" value="1"/>
</dbReference>
<dbReference type="InterPro" id="IPR023404">
    <property type="entry name" value="rSAM_horseshoe"/>
</dbReference>
<dbReference type="HAMAP" id="MF_01864">
    <property type="entry name" value="tRNA_metthiotr_MiaB"/>
    <property type="match status" value="1"/>
</dbReference>
<comment type="subunit">
    <text evidence="9">Monomer.</text>
</comment>
<keyword evidence="4 9" id="KW-0949">S-adenosyl-L-methionine</keyword>
<dbReference type="RefSeq" id="WP_311484274.1">
    <property type="nucleotide sequence ID" value="NZ_JAVRHP010000032.1"/>
</dbReference>
<reference evidence="13 14" key="1">
    <citation type="submission" date="2023-09" db="EMBL/GenBank/DDBJ databases">
        <authorList>
            <person name="Rey-Velasco X."/>
        </authorList>
    </citation>
    <scope>NUCLEOTIDE SEQUENCE [LARGE SCALE GENOMIC DNA]</scope>
    <source>
        <strain evidence="13 14">F297</strain>
    </source>
</reference>
<feature type="domain" description="MTTase N-terminal" evidence="11">
    <location>
        <begin position="24"/>
        <end position="140"/>
    </location>
</feature>
<comment type="similarity">
    <text evidence="9">Belongs to the methylthiotransferase family. MiaB subfamily.</text>
</comment>
<dbReference type="Pfam" id="PF01938">
    <property type="entry name" value="TRAM"/>
    <property type="match status" value="1"/>
</dbReference>
<feature type="binding site" evidence="9">
    <location>
        <position position="182"/>
    </location>
    <ligand>
        <name>[4Fe-4S] cluster</name>
        <dbReference type="ChEBI" id="CHEBI:49883"/>
        <label>2</label>
        <note>4Fe-4S-S-AdoMet</note>
    </ligand>
</feature>
<dbReference type="SFLD" id="SFLDG01061">
    <property type="entry name" value="methylthiotransferase"/>
    <property type="match status" value="1"/>
</dbReference>
<dbReference type="Gene3D" id="2.40.50.140">
    <property type="entry name" value="Nucleic acid-binding proteins"/>
    <property type="match status" value="1"/>
</dbReference>
<dbReference type="Gene3D" id="3.80.30.20">
    <property type="entry name" value="tm_1862 like domain"/>
    <property type="match status" value="1"/>
</dbReference>
<evidence type="ECO:0000256" key="1">
    <source>
        <dbReference type="ARBA" id="ARBA00003234"/>
    </source>
</evidence>
<evidence type="ECO:0000256" key="9">
    <source>
        <dbReference type="HAMAP-Rule" id="MF_01864"/>
    </source>
</evidence>
<comment type="caution">
    <text evidence="13">The sequence shown here is derived from an EMBL/GenBank/DDBJ whole genome shotgun (WGS) entry which is preliminary data.</text>
</comment>
<feature type="binding site" evidence="9">
    <location>
        <position position="185"/>
    </location>
    <ligand>
        <name>[4Fe-4S] cluster</name>
        <dbReference type="ChEBI" id="CHEBI:49883"/>
        <label>2</label>
        <note>4Fe-4S-S-AdoMet</note>
    </ligand>
</feature>
<dbReference type="NCBIfam" id="TIGR00089">
    <property type="entry name" value="MiaB/RimO family radical SAM methylthiotransferase"/>
    <property type="match status" value="1"/>
</dbReference>
<dbReference type="PROSITE" id="PS51918">
    <property type="entry name" value="RADICAL_SAM"/>
    <property type="match status" value="1"/>
</dbReference>
<keyword evidence="2 9" id="KW-0004">4Fe-4S</keyword>
<feature type="binding site" evidence="9">
    <location>
        <position position="103"/>
    </location>
    <ligand>
        <name>[4Fe-4S] cluster</name>
        <dbReference type="ChEBI" id="CHEBI:49883"/>
        <label>1</label>
    </ligand>
</feature>
<evidence type="ECO:0000256" key="5">
    <source>
        <dbReference type="ARBA" id="ARBA00022723"/>
    </source>
</evidence>
<dbReference type="GO" id="GO:0035597">
    <property type="term" value="F:tRNA-2-methylthio-N(6)-dimethylallyladenosine(37) synthase activity"/>
    <property type="evidence" value="ECO:0007669"/>
    <property type="project" value="UniProtKB-EC"/>
</dbReference>
<dbReference type="InterPro" id="IPR012340">
    <property type="entry name" value="NA-bd_OB-fold"/>
</dbReference>
<evidence type="ECO:0000313" key="14">
    <source>
        <dbReference type="Proteomes" id="UP001248819"/>
    </source>
</evidence>
<dbReference type="InterPro" id="IPR058240">
    <property type="entry name" value="rSAM_sf"/>
</dbReference>
<feature type="binding site" evidence="9">
    <location>
        <position position="33"/>
    </location>
    <ligand>
        <name>[4Fe-4S] cluster</name>
        <dbReference type="ChEBI" id="CHEBI:49883"/>
        <label>1</label>
    </ligand>
</feature>
<gene>
    <name evidence="9 13" type="primary">miaB</name>
    <name evidence="13" type="ORF">RM529_07945</name>
</gene>
<proteinExistence type="inferred from homology"/>
<comment type="cofactor">
    <cofactor evidence="9">
        <name>[4Fe-4S] cluster</name>
        <dbReference type="ChEBI" id="CHEBI:49883"/>
    </cofactor>
    <text evidence="9">Binds 2 [4Fe-4S] clusters. One cluster is coordinated with 3 cysteines and an exchangeable S-adenosyl-L-methionine.</text>
</comment>
<evidence type="ECO:0000256" key="8">
    <source>
        <dbReference type="ARBA" id="ARBA00033765"/>
    </source>
</evidence>
<dbReference type="EMBL" id="JAVRHP010000032">
    <property type="protein sequence ID" value="MDT0650071.1"/>
    <property type="molecule type" value="Genomic_DNA"/>
</dbReference>
<dbReference type="Gene3D" id="3.40.50.12160">
    <property type="entry name" value="Methylthiotransferase, N-terminal domain"/>
    <property type="match status" value="1"/>
</dbReference>
<keyword evidence="9" id="KW-0963">Cytoplasm</keyword>
<dbReference type="Proteomes" id="UP001248819">
    <property type="component" value="Unassembled WGS sequence"/>
</dbReference>
<name>A0ABU3CUT0_9FLAO</name>
<evidence type="ECO:0000256" key="3">
    <source>
        <dbReference type="ARBA" id="ARBA00022679"/>
    </source>
</evidence>
<dbReference type="PROSITE" id="PS01278">
    <property type="entry name" value="MTTASE_RADICAL"/>
    <property type="match status" value="1"/>
</dbReference>
<feature type="domain" description="Radical SAM core" evidence="12">
    <location>
        <begin position="164"/>
        <end position="411"/>
    </location>
</feature>
<dbReference type="InterPro" id="IPR038135">
    <property type="entry name" value="Methylthiotransferase_N_sf"/>
</dbReference>
<dbReference type="SFLD" id="SFLDF00413">
    <property type="entry name" value="CDK5RAP1"/>
    <property type="match status" value="1"/>
</dbReference>